<name>A0A0G4BBC8_UNCK3</name>
<feature type="repeat" description="TPR" evidence="1">
    <location>
        <begin position="116"/>
        <end position="149"/>
    </location>
</feature>
<dbReference type="SMART" id="SM00028">
    <property type="entry name" value="TPR"/>
    <property type="match status" value="2"/>
</dbReference>
<dbReference type="STRING" id="1620412.VE98_C0001G0446"/>
<accession>A0A0G4BBC8</accession>
<keyword evidence="2" id="KW-0812">Transmembrane</keyword>
<evidence type="ECO:0000313" key="4">
    <source>
        <dbReference type="Proteomes" id="UP000035659"/>
    </source>
</evidence>
<gene>
    <name evidence="3" type="ORF">VE98_C0001G0446</name>
</gene>
<dbReference type="InterPro" id="IPR019734">
    <property type="entry name" value="TPR_rpt"/>
</dbReference>
<reference evidence="3 4" key="1">
    <citation type="journal article" date="2015" name="Nature">
        <title>rRNA introns, odd ribosomes, and small enigmatic genomes across a large radiation of phyla.</title>
        <authorList>
            <person name="Brown C.T."/>
            <person name="Hug L.A."/>
            <person name="Thomas B.C."/>
            <person name="Sharon I."/>
            <person name="Castelle C.J."/>
            <person name="Singh A."/>
            <person name="Wilkins M.J."/>
            <person name="Williams K.H."/>
            <person name="Banfield J.F."/>
        </authorList>
    </citation>
    <scope>NUCLEOTIDE SEQUENCE [LARGE SCALE GENOMIC DNA]</scope>
</reference>
<dbReference type="EMBL" id="CP011216">
    <property type="protein sequence ID" value="AKM84900.1"/>
    <property type="molecule type" value="Genomic_DNA"/>
</dbReference>
<sequence length="206" mass="23343">MVRSLIVKLRRAGTTIWRLITNSRHPSWLKWGMGLIGLGLLVWLGLGVANTVGLRQPPQLNSDVSAGLEEANKILETHPRNFNALYQRAVSLYTLNQLEMSGAAYQLAVEVEPRAWFAWNNLANVLRDRGDFIGAEAAYTRSLKLNPRQETVYRNLGDLYLLRPDMDRAYGRQLAIDITRQGLGRIKDSELLQSFLDYLMSQNDQG</sequence>
<proteinExistence type="predicted"/>
<keyword evidence="2" id="KW-0472">Membrane</keyword>
<dbReference type="PROSITE" id="PS50005">
    <property type="entry name" value="TPR"/>
    <property type="match status" value="1"/>
</dbReference>
<dbReference type="Gene3D" id="1.25.40.10">
    <property type="entry name" value="Tetratricopeptide repeat domain"/>
    <property type="match status" value="1"/>
</dbReference>
<keyword evidence="2" id="KW-1133">Transmembrane helix</keyword>
<dbReference type="Pfam" id="PF13181">
    <property type="entry name" value="TPR_8"/>
    <property type="match status" value="1"/>
</dbReference>
<dbReference type="AlphaFoldDB" id="A0A0G4BBC8"/>
<evidence type="ECO:0000256" key="1">
    <source>
        <dbReference type="PROSITE-ProRule" id="PRU00339"/>
    </source>
</evidence>
<keyword evidence="1" id="KW-0802">TPR repeat</keyword>
<dbReference type="Proteomes" id="UP000035659">
    <property type="component" value="Chromosome"/>
</dbReference>
<evidence type="ECO:0000313" key="3">
    <source>
        <dbReference type="EMBL" id="AKM84900.1"/>
    </source>
</evidence>
<organism evidence="3 4">
    <name type="scientific">candidate division Kazan bacterium GW2011_GWA1_50_15</name>
    <dbReference type="NCBI Taxonomy" id="1620412"/>
    <lineage>
        <taxon>Bacteria</taxon>
        <taxon>Bacteria division Kazan-3B-28</taxon>
    </lineage>
</organism>
<dbReference type="Pfam" id="PF00515">
    <property type="entry name" value="TPR_1"/>
    <property type="match status" value="1"/>
</dbReference>
<dbReference type="InterPro" id="IPR011990">
    <property type="entry name" value="TPR-like_helical_dom_sf"/>
</dbReference>
<dbReference type="KEGG" id="bgw:VE98_C0001G0446"/>
<protein>
    <submittedName>
        <fullName evidence="3">Uncharacterized protein</fullName>
    </submittedName>
</protein>
<dbReference type="SUPFAM" id="SSF48452">
    <property type="entry name" value="TPR-like"/>
    <property type="match status" value="1"/>
</dbReference>
<evidence type="ECO:0000256" key="2">
    <source>
        <dbReference type="SAM" id="Phobius"/>
    </source>
</evidence>
<feature type="transmembrane region" description="Helical" evidence="2">
    <location>
        <begin position="28"/>
        <end position="49"/>
    </location>
</feature>